<dbReference type="Gene3D" id="3.40.30.10">
    <property type="entry name" value="Glutaredoxin"/>
    <property type="match status" value="1"/>
</dbReference>
<evidence type="ECO:0000256" key="6">
    <source>
        <dbReference type="ARBA" id="ARBA00023136"/>
    </source>
</evidence>
<dbReference type="GO" id="GO:0017004">
    <property type="term" value="P:cytochrome complex assembly"/>
    <property type="evidence" value="ECO:0007669"/>
    <property type="project" value="UniProtKB-KW"/>
</dbReference>
<dbReference type="EMBL" id="SNZR01000011">
    <property type="protein sequence ID" value="TDR94820.1"/>
    <property type="molecule type" value="Genomic_DNA"/>
</dbReference>
<keyword evidence="3 7" id="KW-0812">Transmembrane</keyword>
<feature type="signal peptide" evidence="8">
    <location>
        <begin position="1"/>
        <end position="23"/>
    </location>
</feature>
<evidence type="ECO:0000256" key="2">
    <source>
        <dbReference type="ARBA" id="ARBA00022475"/>
    </source>
</evidence>
<proteinExistence type="predicted"/>
<protein>
    <submittedName>
        <fullName evidence="10">Thiol:disulfide interchange protein DsbD</fullName>
    </submittedName>
</protein>
<feature type="transmembrane region" description="Helical" evidence="7">
    <location>
        <begin position="535"/>
        <end position="554"/>
    </location>
</feature>
<dbReference type="SUPFAM" id="SSF52833">
    <property type="entry name" value="Thioredoxin-like"/>
    <property type="match status" value="1"/>
</dbReference>
<feature type="transmembrane region" description="Helical" evidence="7">
    <location>
        <begin position="396"/>
        <end position="417"/>
    </location>
</feature>
<evidence type="ECO:0000256" key="7">
    <source>
        <dbReference type="SAM" id="Phobius"/>
    </source>
</evidence>
<keyword evidence="8" id="KW-0732">Signal</keyword>
<organism evidence="10 11">
    <name type="scientific">Enterovirga rhinocerotis</name>
    <dbReference type="NCBI Taxonomy" id="1339210"/>
    <lineage>
        <taxon>Bacteria</taxon>
        <taxon>Pseudomonadati</taxon>
        <taxon>Pseudomonadota</taxon>
        <taxon>Alphaproteobacteria</taxon>
        <taxon>Hyphomicrobiales</taxon>
        <taxon>Methylobacteriaceae</taxon>
        <taxon>Enterovirga</taxon>
    </lineage>
</organism>
<dbReference type="InterPro" id="IPR035671">
    <property type="entry name" value="DsbD_gamma"/>
</dbReference>
<comment type="caution">
    <text evidence="10">The sequence shown here is derived from an EMBL/GenBank/DDBJ whole genome shotgun (WGS) entry which is preliminary data.</text>
</comment>
<evidence type="ECO:0000313" key="11">
    <source>
        <dbReference type="Proteomes" id="UP000295122"/>
    </source>
</evidence>
<keyword evidence="2" id="KW-1003">Cell membrane</keyword>
<gene>
    <name evidence="10" type="ORF">EV668_2109</name>
</gene>
<evidence type="ECO:0000256" key="4">
    <source>
        <dbReference type="ARBA" id="ARBA00022748"/>
    </source>
</evidence>
<evidence type="ECO:0000256" key="3">
    <source>
        <dbReference type="ARBA" id="ARBA00022692"/>
    </source>
</evidence>
<dbReference type="RefSeq" id="WP_133769677.1">
    <property type="nucleotide sequence ID" value="NZ_SNZR01000011.1"/>
</dbReference>
<feature type="transmembrane region" description="Helical" evidence="7">
    <location>
        <begin position="470"/>
        <end position="492"/>
    </location>
</feature>
<dbReference type="Pfam" id="PF02683">
    <property type="entry name" value="DsbD_TM"/>
    <property type="match status" value="1"/>
</dbReference>
<name>A0A4R7C877_9HYPH</name>
<dbReference type="PROSITE" id="PS51352">
    <property type="entry name" value="THIOREDOXIN_2"/>
    <property type="match status" value="1"/>
</dbReference>
<keyword evidence="5 7" id="KW-1133">Transmembrane helix</keyword>
<dbReference type="Pfam" id="PF11412">
    <property type="entry name" value="DsbD_N"/>
    <property type="match status" value="1"/>
</dbReference>
<reference evidence="10 11" key="1">
    <citation type="submission" date="2019-03" db="EMBL/GenBank/DDBJ databases">
        <title>Genomic Encyclopedia of Type Strains, Phase IV (KMG-IV): sequencing the most valuable type-strain genomes for metagenomic binning, comparative biology and taxonomic classification.</title>
        <authorList>
            <person name="Goeker M."/>
        </authorList>
    </citation>
    <scope>NUCLEOTIDE SEQUENCE [LARGE SCALE GENOMIC DNA]</scope>
    <source>
        <strain evidence="10 11">DSM 25903</strain>
    </source>
</reference>
<sequence>MRAFLGAILGALCLSLLSPASQAAPKASDLVQAELLTESRAIEPGKPFTVGVRLRMAEHWHTYWRNPGDSGLATEIDWTLPPGFEAGPIQWPTPSRIPVSHLVNYGYEDETTLLVEVTPPADLAPGKSVSMKALVRYLVCERECIPGEADLSATVPTAAAGQGGGAEPTSAYIFTAARASLPKPSPWKTSVSGEGERITLSVEAPGLKPDGIASAYFFPAGETALDHAAPQALTMRPDGFSLGLQRSNVASGPIPTELPGVLVIEEKLDGGTARQSFQIGTAPEPAKGSGAGALPPAATNAPPVDLGFGSVAWAAFFAFLGGLVLNLMPCVFPVLSIKVLSLVRHSGEGAASIRLAGLAYTAGVVVSFLALAGLLLAVRAGGAEIGWGFQLQSPALVVGLIFLLAAVGLSLSGVVEFGTGIAGRVGTLTTGSGASGSFLTGVLAALVATPCTAPFMGAAVGYALTAPPVVALSVFAALGLGLAAPFLVLTLWPALLARLPRPGPWMDTLKQVLAFPVYATVAWLLFVLAQQVGPGALFSTLLGLVLLGFGLWCWRLAAMRDGWGRRIGQSAAVASLAGLLAIGWSVAQERPPAAGQAAASQDGTEPFTQARLDQLRAEGRPVFVNMTAAWCITCLVNERTVLSTAAVKAKLGETGTVYLKGDWTNQNPEITRLLERHGRSGVPLYVLYPGQGEPVVLPQILTSSMVVDSLSALPAGVRRAEASIPSPAN</sequence>
<feature type="domain" description="Thioredoxin" evidence="9">
    <location>
        <begin position="587"/>
        <end position="715"/>
    </location>
</feature>
<dbReference type="InterPro" id="IPR013766">
    <property type="entry name" value="Thioredoxin_domain"/>
</dbReference>
<dbReference type="AlphaFoldDB" id="A0A4R7C877"/>
<dbReference type="Pfam" id="PF13899">
    <property type="entry name" value="Thioredoxin_7"/>
    <property type="match status" value="1"/>
</dbReference>
<feature type="transmembrane region" description="Helical" evidence="7">
    <location>
        <begin position="512"/>
        <end position="529"/>
    </location>
</feature>
<keyword evidence="6 7" id="KW-0472">Membrane</keyword>
<comment type="subcellular location">
    <subcellularLocation>
        <location evidence="1">Cell membrane</location>
        <topology evidence="1">Multi-pass membrane protein</topology>
    </subcellularLocation>
</comment>
<dbReference type="GO" id="GO:0005886">
    <property type="term" value="C:plasma membrane"/>
    <property type="evidence" value="ECO:0007669"/>
    <property type="project" value="UniProtKB-SubCell"/>
</dbReference>
<accession>A0A4R7C877</accession>
<feature type="transmembrane region" description="Helical" evidence="7">
    <location>
        <begin position="438"/>
        <end position="464"/>
    </location>
</feature>
<dbReference type="InterPro" id="IPR036249">
    <property type="entry name" value="Thioredoxin-like_sf"/>
</dbReference>
<dbReference type="InterPro" id="IPR028250">
    <property type="entry name" value="DsbDN"/>
</dbReference>
<keyword evidence="4" id="KW-0201">Cytochrome c-type biogenesis</keyword>
<evidence type="ECO:0000313" key="10">
    <source>
        <dbReference type="EMBL" id="TDR94820.1"/>
    </source>
</evidence>
<keyword evidence="11" id="KW-1185">Reference proteome</keyword>
<evidence type="ECO:0000256" key="1">
    <source>
        <dbReference type="ARBA" id="ARBA00004651"/>
    </source>
</evidence>
<dbReference type="InterPro" id="IPR003834">
    <property type="entry name" value="Cyt_c_assmbl_TM_dom"/>
</dbReference>
<evidence type="ECO:0000256" key="8">
    <source>
        <dbReference type="SAM" id="SignalP"/>
    </source>
</evidence>
<dbReference type="PANTHER" id="PTHR32234">
    <property type="entry name" value="THIOL:DISULFIDE INTERCHANGE PROTEIN DSBD"/>
    <property type="match status" value="1"/>
</dbReference>
<dbReference type="OrthoDB" id="9811036at2"/>
<dbReference type="GO" id="GO:0015035">
    <property type="term" value="F:protein-disulfide reductase activity"/>
    <property type="evidence" value="ECO:0007669"/>
    <property type="project" value="TreeGrafter"/>
</dbReference>
<dbReference type="PANTHER" id="PTHR32234:SF3">
    <property type="entry name" value="SUPPRESSION OF COPPER SENSITIVITY PROTEIN"/>
    <property type="match status" value="1"/>
</dbReference>
<evidence type="ECO:0000256" key="5">
    <source>
        <dbReference type="ARBA" id="ARBA00022989"/>
    </source>
</evidence>
<dbReference type="GO" id="GO:0045454">
    <property type="term" value="P:cell redox homeostasis"/>
    <property type="evidence" value="ECO:0007669"/>
    <property type="project" value="TreeGrafter"/>
</dbReference>
<feature type="transmembrane region" description="Helical" evidence="7">
    <location>
        <begin position="311"/>
        <end position="335"/>
    </location>
</feature>
<feature type="chain" id="PRO_5020729804" evidence="8">
    <location>
        <begin position="24"/>
        <end position="729"/>
    </location>
</feature>
<feature type="transmembrane region" description="Helical" evidence="7">
    <location>
        <begin position="355"/>
        <end position="376"/>
    </location>
</feature>
<dbReference type="Proteomes" id="UP000295122">
    <property type="component" value="Unassembled WGS sequence"/>
</dbReference>
<dbReference type="CDD" id="cd02953">
    <property type="entry name" value="DsbDgamma"/>
    <property type="match status" value="1"/>
</dbReference>
<evidence type="ECO:0000259" key="9">
    <source>
        <dbReference type="PROSITE" id="PS51352"/>
    </source>
</evidence>